<reference evidence="1 2" key="1">
    <citation type="submission" date="2014-02" db="EMBL/GenBank/DDBJ databases">
        <authorList>
            <person name="Sibley D."/>
            <person name="Venepally P."/>
            <person name="Karamycheva S."/>
            <person name="Hadjithomas M."/>
            <person name="Khan A."/>
            <person name="Brunk B."/>
            <person name="Roos D."/>
            <person name="Caler E."/>
            <person name="Lorenzi H."/>
        </authorList>
    </citation>
    <scope>NUCLEOTIDE SEQUENCE [LARGE SCALE GENOMIC DNA]</scope>
    <source>
        <strain evidence="1 2">GAB2-2007-GAL-DOM2</strain>
    </source>
</reference>
<comment type="caution">
    <text evidence="1">The sequence shown here is derived from an EMBL/GenBank/DDBJ whole genome shotgun (WGS) entry which is preliminary data.</text>
</comment>
<protein>
    <submittedName>
        <fullName evidence="1">Uncharacterized protein</fullName>
    </submittedName>
</protein>
<evidence type="ECO:0000313" key="2">
    <source>
        <dbReference type="Proteomes" id="UP000028837"/>
    </source>
</evidence>
<sequence>MSTVSTPLFRLLSDSSSSSSFPSTPSLRCRRRLAKSVDSAAAQNATAGSRTLQRQRHLYWRTCGVVSVVYLLFHSFLGVSGGDQVAVAGSGLCQDHFPNDPAVLNYCQNGATCNVQLTSGQLLQIICNCAELQTTEYLYAGPSCSIKQKLAFVAGSFGTSVRNTSWLENLLGLNSWKDVPSRVASFCYTVPCPSPDGSSI</sequence>
<dbReference type="Proteomes" id="UP000028837">
    <property type="component" value="Unassembled WGS sequence"/>
</dbReference>
<dbReference type="EMBL" id="AHZU02000995">
    <property type="protein sequence ID" value="KFG37655.1"/>
    <property type="molecule type" value="Genomic_DNA"/>
</dbReference>
<name>A0A086JZT7_TOXGO</name>
<gene>
    <name evidence="1" type="ORF">TGDOM2_314415</name>
</gene>
<proteinExistence type="predicted"/>
<dbReference type="AlphaFoldDB" id="A0A086JZT7"/>
<organism evidence="1 2">
    <name type="scientific">Toxoplasma gondii GAB2-2007-GAL-DOM2</name>
    <dbReference type="NCBI Taxonomy" id="1130820"/>
    <lineage>
        <taxon>Eukaryota</taxon>
        <taxon>Sar</taxon>
        <taxon>Alveolata</taxon>
        <taxon>Apicomplexa</taxon>
        <taxon>Conoidasida</taxon>
        <taxon>Coccidia</taxon>
        <taxon>Eucoccidiorida</taxon>
        <taxon>Eimeriorina</taxon>
        <taxon>Sarcocystidae</taxon>
        <taxon>Toxoplasma</taxon>
    </lineage>
</organism>
<accession>A0A086JZT7</accession>
<evidence type="ECO:0000313" key="1">
    <source>
        <dbReference type="EMBL" id="KFG37655.1"/>
    </source>
</evidence>
<dbReference type="VEuPathDB" id="ToxoDB:TGDOM2_314415"/>
<dbReference type="OrthoDB" id="365216at2759"/>